<evidence type="ECO:0000256" key="12">
    <source>
        <dbReference type="SAM" id="Phobius"/>
    </source>
</evidence>
<protein>
    <submittedName>
        <fullName evidence="13">Uncharacterized protein</fullName>
    </submittedName>
</protein>
<keyword evidence="4 12" id="KW-0812">Transmembrane</keyword>
<name>A0A2R5LKA9_9ACAR</name>
<evidence type="ECO:0000256" key="11">
    <source>
        <dbReference type="SAM" id="MobiDB-lite"/>
    </source>
</evidence>
<dbReference type="GO" id="GO:0005789">
    <property type="term" value="C:endoplasmic reticulum membrane"/>
    <property type="evidence" value="ECO:0007669"/>
    <property type="project" value="UniProtKB-SubCell"/>
</dbReference>
<proteinExistence type="inferred from homology"/>
<evidence type="ECO:0000256" key="9">
    <source>
        <dbReference type="ARBA" id="ARBA00023180"/>
    </source>
</evidence>
<comment type="similarity">
    <text evidence="2">Belongs to the TMEM214 family.</text>
</comment>
<keyword evidence="5" id="KW-0053">Apoptosis</keyword>
<keyword evidence="9" id="KW-0325">Glycoprotein</keyword>
<sequence>MPKIVPLEPLKESATIYDAFLEEHSKAEEPAPKPKARPQQQPSGQASQHKKKKDEKKKASGNEDLLGQLKADEIDNVLASTRHRFPSNPIVWLKDLAAYLNGVLENQPLRPGSSVLSGHPLSGLNVEVQEALLRSFEECGNEAILSLFFEHCLQNLLQGITKGQPVWGYRLCLQLLACQYPHLVVDALPKLRELRTSYQNRQPACQALLWAAAQAGLQSLPLGLSVWLELVLPVLGVRAFTAYVLDILEALLSRHPEGSPGVSEVLGIRQVFPLLDLAYGDQGASLARPQLQRLRTLYTRLKALSYGDTRKRTLRHFFPSYLRRLVPSATPDMRRELLGSLIECLAVDPQCVVVWKQLYPKHLAQSRLLLEHLCETWEALPPASRKLLVDTLPALTLHNSNAQEHVAASAACMALQKKMRRKRSVVSSIFWLLFTLALMAASAALAYDVFVLHGGIVERSHTARFLKDAGAPELWEKTRVHVEQGYRWAEANVPVYYSRVAAVLGPHLANIQELVLQYATIAWNKLEPVRDWLCINVPPLLQWANDRVPVFLEEVLKVLHSLWAVVGAALVTCFNYMQVGVQVAHKWLLENLLTGSWSPEKLSARAAEAADILQGYAGAAFRWLAQQTAPLMGASPH</sequence>
<evidence type="ECO:0000256" key="4">
    <source>
        <dbReference type="ARBA" id="ARBA00022692"/>
    </source>
</evidence>
<dbReference type="AlphaFoldDB" id="A0A2R5LKA9"/>
<evidence type="ECO:0000256" key="2">
    <source>
        <dbReference type="ARBA" id="ARBA00007984"/>
    </source>
</evidence>
<comment type="subunit">
    <text evidence="3">Constitutively interacts with CASP4; required for the localization of procaspase 4 to the ER.</text>
</comment>
<evidence type="ECO:0000256" key="5">
    <source>
        <dbReference type="ARBA" id="ARBA00022703"/>
    </source>
</evidence>
<reference evidence="13" key="1">
    <citation type="submission" date="2018-03" db="EMBL/GenBank/DDBJ databases">
        <title>The relapsing fever spirochete Borrelia turicatae persists in the highly oxidative environment of its soft-bodied tick vector.</title>
        <authorList>
            <person name="Bourret T.J."/>
            <person name="Boyle W.K."/>
            <person name="Valenzuela J.G."/>
            <person name="Oliveira F."/>
            <person name="Lopez J.E."/>
        </authorList>
    </citation>
    <scope>NUCLEOTIDE SEQUENCE</scope>
    <source>
        <strain evidence="13">Kansas strain/isolate</strain>
        <tissue evidence="13">Salivary glands</tissue>
    </source>
</reference>
<dbReference type="Pfam" id="PF10151">
    <property type="entry name" value="TMEM214"/>
    <property type="match status" value="1"/>
</dbReference>
<evidence type="ECO:0000256" key="6">
    <source>
        <dbReference type="ARBA" id="ARBA00022824"/>
    </source>
</evidence>
<evidence type="ECO:0000256" key="7">
    <source>
        <dbReference type="ARBA" id="ARBA00022989"/>
    </source>
</evidence>
<dbReference type="PANTHER" id="PTHR13448:SF0">
    <property type="entry name" value="TRANSMEMBRANE PROTEIN 214"/>
    <property type="match status" value="1"/>
</dbReference>
<dbReference type="GO" id="GO:0005794">
    <property type="term" value="C:Golgi apparatus"/>
    <property type="evidence" value="ECO:0007669"/>
    <property type="project" value="TreeGrafter"/>
</dbReference>
<dbReference type="PANTHER" id="PTHR13448">
    <property type="entry name" value="TRANSMEMBRANE PROTEIN 214"/>
    <property type="match status" value="1"/>
</dbReference>
<dbReference type="GO" id="GO:0006915">
    <property type="term" value="P:apoptotic process"/>
    <property type="evidence" value="ECO:0007669"/>
    <property type="project" value="UniProtKB-KW"/>
</dbReference>
<evidence type="ECO:0000256" key="8">
    <source>
        <dbReference type="ARBA" id="ARBA00023136"/>
    </source>
</evidence>
<feature type="compositionally biased region" description="Basic and acidic residues" evidence="11">
    <location>
        <begin position="21"/>
        <end position="32"/>
    </location>
</feature>
<comment type="subcellular location">
    <subcellularLocation>
        <location evidence="1">Endoplasmic reticulum membrane</location>
        <topology evidence="1">Multi-pass membrane protein</topology>
    </subcellularLocation>
</comment>
<accession>A0A2R5LKA9</accession>
<keyword evidence="6" id="KW-0256">Endoplasmic reticulum</keyword>
<keyword evidence="8 12" id="KW-0472">Membrane</keyword>
<evidence type="ECO:0000256" key="1">
    <source>
        <dbReference type="ARBA" id="ARBA00004477"/>
    </source>
</evidence>
<comment type="function">
    <text evidence="10">Critical mediator, in cooperation with CASP4, of endoplasmic reticulum-stress induced apoptosis. Required or the activation of CASP4 following endoplasmic reticulum stress.</text>
</comment>
<evidence type="ECO:0000256" key="10">
    <source>
        <dbReference type="ARBA" id="ARBA00024938"/>
    </source>
</evidence>
<organism evidence="13">
    <name type="scientific">Ornithodoros turicata</name>
    <dbReference type="NCBI Taxonomy" id="34597"/>
    <lineage>
        <taxon>Eukaryota</taxon>
        <taxon>Metazoa</taxon>
        <taxon>Ecdysozoa</taxon>
        <taxon>Arthropoda</taxon>
        <taxon>Chelicerata</taxon>
        <taxon>Arachnida</taxon>
        <taxon>Acari</taxon>
        <taxon>Parasitiformes</taxon>
        <taxon>Ixodida</taxon>
        <taxon>Ixodoidea</taxon>
        <taxon>Argasidae</taxon>
        <taxon>Ornithodorinae</taxon>
        <taxon>Ornithodoros</taxon>
    </lineage>
</organism>
<dbReference type="EMBL" id="GGLE01005834">
    <property type="protein sequence ID" value="MBY09960.1"/>
    <property type="molecule type" value="Transcribed_RNA"/>
</dbReference>
<feature type="region of interest" description="Disordered" evidence="11">
    <location>
        <begin position="18"/>
        <end position="66"/>
    </location>
</feature>
<feature type="transmembrane region" description="Helical" evidence="12">
    <location>
        <begin position="425"/>
        <end position="447"/>
    </location>
</feature>
<dbReference type="InterPro" id="IPR019308">
    <property type="entry name" value="TMEM214"/>
</dbReference>
<evidence type="ECO:0000256" key="3">
    <source>
        <dbReference type="ARBA" id="ARBA00011720"/>
    </source>
</evidence>
<keyword evidence="7 12" id="KW-1133">Transmembrane helix</keyword>
<evidence type="ECO:0000313" key="13">
    <source>
        <dbReference type="EMBL" id="MBY09960.1"/>
    </source>
</evidence>